<dbReference type="InterPro" id="IPR000683">
    <property type="entry name" value="Gfo/Idh/MocA-like_OxRdtase_N"/>
</dbReference>
<dbReference type="SUPFAM" id="SSF51735">
    <property type="entry name" value="NAD(P)-binding Rossmann-fold domains"/>
    <property type="match status" value="1"/>
</dbReference>
<feature type="domain" description="Gfo/Idh/MocA-like oxidoreductase N-terminal" evidence="1">
    <location>
        <begin position="5"/>
        <end position="119"/>
    </location>
</feature>
<evidence type="ECO:0000313" key="3">
    <source>
        <dbReference type="EMBL" id="OGY67067.1"/>
    </source>
</evidence>
<evidence type="ECO:0000259" key="1">
    <source>
        <dbReference type="Pfam" id="PF01408"/>
    </source>
</evidence>
<dbReference type="InterPro" id="IPR036291">
    <property type="entry name" value="NAD(P)-bd_dom_sf"/>
</dbReference>
<dbReference type="InterPro" id="IPR051450">
    <property type="entry name" value="Gfo/Idh/MocA_Oxidoreductases"/>
</dbReference>
<dbReference type="InterPro" id="IPR055170">
    <property type="entry name" value="GFO_IDH_MocA-like_dom"/>
</dbReference>
<dbReference type="Pfam" id="PF01408">
    <property type="entry name" value="GFO_IDH_MocA"/>
    <property type="match status" value="1"/>
</dbReference>
<proteinExistence type="predicted"/>
<dbReference type="Gene3D" id="3.40.50.720">
    <property type="entry name" value="NAD(P)-binding Rossmann-like Domain"/>
    <property type="match status" value="1"/>
</dbReference>
<dbReference type="PANTHER" id="PTHR43377">
    <property type="entry name" value="BILIVERDIN REDUCTASE A"/>
    <property type="match status" value="1"/>
</dbReference>
<sequence>MTKIGICVAGYGYFGQKLYGYLTKMNECEVRYLYHTDETKARSYGPLGNSDLVKIIHNQSVDAFVVATPNDQHFDLLWHLLNRGHHHVFVEKPMANSYDEGLRLAGLLKDHRGVFMVGHCHRRENVYRKAKEFLNAGVIGKIVNINFNYSSAKVFTIGKNEWRASAVRADLGPLAMVGSHCIDTIHYLFGKVVSVYARLQNLTGKTESPDTSSVVLNLENEATVFLQCNYNVPIDRYCFISGIKGAIYIDRNRRWLRADPDQMTEDQKFIPSEKIEIEVVKNDPIEEELKEFLNAIRTGKKVETGYEEGLAVIRVLEACRRSAKENVPIRLS</sequence>
<dbReference type="EMBL" id="MHJL01000030">
    <property type="protein sequence ID" value="OGY67067.1"/>
    <property type="molecule type" value="Genomic_DNA"/>
</dbReference>
<accession>A0A1G1ZTC9</accession>
<organism evidence="3 4">
    <name type="scientific">Candidatus Harrisonbacteria bacterium RIFCSPLOWO2_02_FULL_41_13b</name>
    <dbReference type="NCBI Taxonomy" id="1798409"/>
    <lineage>
        <taxon>Bacteria</taxon>
        <taxon>Candidatus Harrisoniibacteriota</taxon>
    </lineage>
</organism>
<dbReference type="Proteomes" id="UP000177690">
    <property type="component" value="Unassembled WGS sequence"/>
</dbReference>
<dbReference type="SUPFAM" id="SSF55347">
    <property type="entry name" value="Glyceraldehyde-3-phosphate dehydrogenase-like, C-terminal domain"/>
    <property type="match status" value="1"/>
</dbReference>
<dbReference type="STRING" id="1798409.A3I24_02705"/>
<evidence type="ECO:0008006" key="5">
    <source>
        <dbReference type="Google" id="ProtNLM"/>
    </source>
</evidence>
<name>A0A1G1ZTC9_9BACT</name>
<dbReference type="PANTHER" id="PTHR43377:SF1">
    <property type="entry name" value="BILIVERDIN REDUCTASE A"/>
    <property type="match status" value="1"/>
</dbReference>
<dbReference type="Gene3D" id="3.30.360.10">
    <property type="entry name" value="Dihydrodipicolinate Reductase, domain 2"/>
    <property type="match status" value="1"/>
</dbReference>
<dbReference type="GO" id="GO:0000166">
    <property type="term" value="F:nucleotide binding"/>
    <property type="evidence" value="ECO:0007669"/>
    <property type="project" value="InterPro"/>
</dbReference>
<evidence type="ECO:0000313" key="4">
    <source>
        <dbReference type="Proteomes" id="UP000177690"/>
    </source>
</evidence>
<protein>
    <recommendedName>
        <fullName evidence="5">Oxidoreductase</fullName>
    </recommendedName>
</protein>
<reference evidence="3 4" key="1">
    <citation type="journal article" date="2016" name="Nat. Commun.">
        <title>Thousands of microbial genomes shed light on interconnected biogeochemical processes in an aquifer system.</title>
        <authorList>
            <person name="Anantharaman K."/>
            <person name="Brown C.T."/>
            <person name="Hug L.A."/>
            <person name="Sharon I."/>
            <person name="Castelle C.J."/>
            <person name="Probst A.J."/>
            <person name="Thomas B.C."/>
            <person name="Singh A."/>
            <person name="Wilkins M.J."/>
            <person name="Karaoz U."/>
            <person name="Brodie E.L."/>
            <person name="Williams K.H."/>
            <person name="Hubbard S.S."/>
            <person name="Banfield J.F."/>
        </authorList>
    </citation>
    <scope>NUCLEOTIDE SEQUENCE [LARGE SCALE GENOMIC DNA]</scope>
</reference>
<dbReference type="Pfam" id="PF22725">
    <property type="entry name" value="GFO_IDH_MocA_C3"/>
    <property type="match status" value="1"/>
</dbReference>
<dbReference type="AlphaFoldDB" id="A0A1G1ZTC9"/>
<gene>
    <name evidence="3" type="ORF">A3I24_02705</name>
</gene>
<comment type="caution">
    <text evidence="3">The sequence shown here is derived from an EMBL/GenBank/DDBJ whole genome shotgun (WGS) entry which is preliminary data.</text>
</comment>
<evidence type="ECO:0000259" key="2">
    <source>
        <dbReference type="Pfam" id="PF22725"/>
    </source>
</evidence>
<feature type="domain" description="GFO/IDH/MocA-like oxidoreductase" evidence="2">
    <location>
        <begin position="127"/>
        <end position="247"/>
    </location>
</feature>